<name>G9N0J1_HYPVG</name>
<accession>G9N0J1</accession>
<gene>
    <name evidence="1" type="ORF">TRIVIDRAFT_216477</name>
</gene>
<dbReference type="RefSeq" id="XP_013954070.1">
    <property type="nucleotide sequence ID" value="XM_014098595.1"/>
</dbReference>
<dbReference type="Gene3D" id="1.25.40.10">
    <property type="entry name" value="Tetratricopeptide repeat domain"/>
    <property type="match status" value="1"/>
</dbReference>
<dbReference type="InterPro" id="IPR011990">
    <property type="entry name" value="TPR-like_helical_dom_sf"/>
</dbReference>
<dbReference type="InParanoid" id="G9N0J1"/>
<dbReference type="AlphaFoldDB" id="G9N0J1"/>
<dbReference type="VEuPathDB" id="FungiDB:TRIVIDRAFT_216477"/>
<proteinExistence type="predicted"/>
<organism evidence="1 2">
    <name type="scientific">Hypocrea virens (strain Gv29-8 / FGSC 10586)</name>
    <name type="common">Gliocladium virens</name>
    <name type="synonym">Trichoderma virens</name>
    <dbReference type="NCBI Taxonomy" id="413071"/>
    <lineage>
        <taxon>Eukaryota</taxon>
        <taxon>Fungi</taxon>
        <taxon>Dikarya</taxon>
        <taxon>Ascomycota</taxon>
        <taxon>Pezizomycotina</taxon>
        <taxon>Sordariomycetes</taxon>
        <taxon>Hypocreomycetidae</taxon>
        <taxon>Hypocreales</taxon>
        <taxon>Hypocreaceae</taxon>
        <taxon>Trichoderma</taxon>
    </lineage>
</organism>
<dbReference type="EMBL" id="ABDF02000082">
    <property type="protein sequence ID" value="EHK19873.1"/>
    <property type="molecule type" value="Genomic_DNA"/>
</dbReference>
<comment type="caution">
    <text evidence="1">The sequence shown here is derived from an EMBL/GenBank/DDBJ whole genome shotgun (WGS) entry which is preliminary data.</text>
</comment>
<protein>
    <recommendedName>
        <fullName evidence="3">BTB domain-containing protein</fullName>
    </recommendedName>
</protein>
<evidence type="ECO:0000313" key="2">
    <source>
        <dbReference type="Proteomes" id="UP000007115"/>
    </source>
</evidence>
<sequence length="306" mass="35610">MVLGYEAHGQHEEAWKLTQEALNALHEKKRIHDPDYITSWVERMVQGCEARGQYEEAWWLIKETFSALRQKGVYLYDPKIVPWIERMVQGYEAHGQHEQAWELIQEAFNAHSQTRNICHDPRIAALWVERMVPSNEALQLTQKLYNAYGGEEASLSSLGIDVFSELFDGASVTDSTLLNMIPRQKRLELLASAKISPICRLIVSRSLRYTQSECKLVILEKDGERLEIHQDVLCFWSGYFKAALSGRWRVQDVYNWDLNNMFTITSLRKVFEGSLYTGRSYKRGSNEEYEMEKRIADYFDIKGLVL</sequence>
<dbReference type="GeneID" id="25791118"/>
<evidence type="ECO:0008006" key="3">
    <source>
        <dbReference type="Google" id="ProtNLM"/>
    </source>
</evidence>
<reference evidence="1 2" key="1">
    <citation type="journal article" date="2011" name="Genome Biol.">
        <title>Comparative genome sequence analysis underscores mycoparasitism as the ancestral life style of Trichoderma.</title>
        <authorList>
            <person name="Kubicek C.P."/>
            <person name="Herrera-Estrella A."/>
            <person name="Seidl-Seiboth V."/>
            <person name="Martinez D.A."/>
            <person name="Druzhinina I.S."/>
            <person name="Thon M."/>
            <person name="Zeilinger S."/>
            <person name="Casas-Flores S."/>
            <person name="Horwitz B.A."/>
            <person name="Mukherjee P.K."/>
            <person name="Mukherjee M."/>
            <person name="Kredics L."/>
            <person name="Alcaraz L.D."/>
            <person name="Aerts A."/>
            <person name="Antal Z."/>
            <person name="Atanasova L."/>
            <person name="Cervantes-Badillo M.G."/>
            <person name="Challacombe J."/>
            <person name="Chertkov O."/>
            <person name="McCluskey K."/>
            <person name="Coulpier F."/>
            <person name="Deshpande N."/>
            <person name="von Doehren H."/>
            <person name="Ebbole D.J."/>
            <person name="Esquivel-Naranjo E.U."/>
            <person name="Fekete E."/>
            <person name="Flipphi M."/>
            <person name="Glaser F."/>
            <person name="Gomez-Rodriguez E.Y."/>
            <person name="Gruber S."/>
            <person name="Han C."/>
            <person name="Henrissat B."/>
            <person name="Hermosa R."/>
            <person name="Hernandez-Onate M."/>
            <person name="Karaffa L."/>
            <person name="Kosti I."/>
            <person name="Le Crom S."/>
            <person name="Lindquist E."/>
            <person name="Lucas S."/>
            <person name="Luebeck M."/>
            <person name="Luebeck P.S."/>
            <person name="Margeot A."/>
            <person name="Metz B."/>
            <person name="Misra M."/>
            <person name="Nevalainen H."/>
            <person name="Omann M."/>
            <person name="Packer N."/>
            <person name="Perrone G."/>
            <person name="Uresti-Rivera E.E."/>
            <person name="Salamov A."/>
            <person name="Schmoll M."/>
            <person name="Seiboth B."/>
            <person name="Shapiro H."/>
            <person name="Sukno S."/>
            <person name="Tamayo-Ramos J.A."/>
            <person name="Tisch D."/>
            <person name="Wiest A."/>
            <person name="Wilkinson H.H."/>
            <person name="Zhang M."/>
            <person name="Coutinho P.M."/>
            <person name="Kenerley C.M."/>
            <person name="Monte E."/>
            <person name="Baker S.E."/>
            <person name="Grigoriev I.V."/>
        </authorList>
    </citation>
    <scope>NUCLEOTIDE SEQUENCE [LARGE SCALE GENOMIC DNA]</scope>
    <source>
        <strain evidence="2">Gv29-8 / FGSC 10586</strain>
    </source>
</reference>
<dbReference type="HOGENOM" id="CLU_882912_0_0_1"/>
<dbReference type="Proteomes" id="UP000007115">
    <property type="component" value="Unassembled WGS sequence"/>
</dbReference>
<dbReference type="OrthoDB" id="194443at2759"/>
<evidence type="ECO:0000313" key="1">
    <source>
        <dbReference type="EMBL" id="EHK19873.1"/>
    </source>
</evidence>
<keyword evidence="2" id="KW-1185">Reference proteome</keyword>